<dbReference type="Ensembl" id="ENSCMIT00000023800.1">
    <property type="protein sequence ID" value="ENSCMIP00000023401.1"/>
    <property type="gene ID" value="ENSCMIG00000010480.1"/>
</dbReference>
<protein>
    <recommendedName>
        <fullName evidence="4">Kynureninase</fullName>
        <ecNumber evidence="4">3.7.1.3</ecNumber>
    </recommendedName>
    <alternativeName>
        <fullName evidence="4">L-kynurenine hydrolase</fullName>
    </alternativeName>
</protein>
<feature type="binding site" evidence="4">
    <location>
        <position position="275"/>
    </location>
    <ligand>
        <name>pyridoxal 5'-phosphate</name>
        <dbReference type="ChEBI" id="CHEBI:597326"/>
    </ligand>
</feature>
<dbReference type="GO" id="GO:0030170">
    <property type="term" value="F:pyridoxal phosphate binding"/>
    <property type="evidence" value="ECO:0007669"/>
    <property type="project" value="UniProtKB-UniRule"/>
</dbReference>
<dbReference type="UniPathway" id="UPA00253">
    <property type="reaction ID" value="UER00329"/>
</dbReference>
<reference evidence="7" key="2">
    <citation type="journal article" date="2007" name="PLoS Biol.">
        <title>Survey sequencing and comparative analysis of the elephant shark (Callorhinchus milii) genome.</title>
        <authorList>
            <person name="Venkatesh B."/>
            <person name="Kirkness E.F."/>
            <person name="Loh Y.H."/>
            <person name="Halpern A.L."/>
            <person name="Lee A.P."/>
            <person name="Johnson J."/>
            <person name="Dandona N."/>
            <person name="Viswanathan L.D."/>
            <person name="Tay A."/>
            <person name="Venter J.C."/>
            <person name="Strausberg R.L."/>
            <person name="Brenner S."/>
        </authorList>
    </citation>
    <scope>NUCLEOTIDE SEQUENCE [LARGE SCALE GENOMIC DNA]</scope>
</reference>
<feature type="binding site" evidence="4">
    <location>
        <position position="221"/>
    </location>
    <ligand>
        <name>pyridoxal 5'-phosphate</name>
        <dbReference type="ChEBI" id="CHEBI:597326"/>
    </ligand>
</feature>
<evidence type="ECO:0000256" key="1">
    <source>
        <dbReference type="ARBA" id="ARBA00022642"/>
    </source>
</evidence>
<dbReference type="GO" id="GO:0019805">
    <property type="term" value="P:quinolinate biosynthetic process"/>
    <property type="evidence" value="ECO:0007669"/>
    <property type="project" value="UniProtKB-UniRule"/>
</dbReference>
<dbReference type="GeneTree" id="ENSGT00390000008033"/>
<dbReference type="PANTHER" id="PTHR14084">
    <property type="entry name" value="KYNURENINASE"/>
    <property type="match status" value="1"/>
</dbReference>
<keyword evidence="7" id="KW-1185">Reference proteome</keyword>
<dbReference type="OrthoDB" id="5978656at2759"/>
<dbReference type="GO" id="GO:0005737">
    <property type="term" value="C:cytoplasm"/>
    <property type="evidence" value="ECO:0007669"/>
    <property type="project" value="UniProtKB-SubCell"/>
</dbReference>
<dbReference type="GO" id="GO:0030429">
    <property type="term" value="F:kynureninase activity"/>
    <property type="evidence" value="ECO:0007669"/>
    <property type="project" value="UniProtKB-UniRule"/>
</dbReference>
<comment type="subcellular location">
    <subcellularLocation>
        <location evidence="4">Cytoplasm</location>
    </subcellularLocation>
</comment>
<feature type="binding site" evidence="4">
    <location>
        <position position="250"/>
    </location>
    <ligand>
        <name>pyridoxal 5'-phosphate</name>
        <dbReference type="ChEBI" id="CHEBI:597326"/>
    </ligand>
</feature>
<keyword evidence="4" id="KW-0963">Cytoplasm</keyword>
<feature type="binding site" evidence="4">
    <location>
        <position position="253"/>
    </location>
    <ligand>
        <name>pyridoxal 5'-phosphate</name>
        <dbReference type="ChEBI" id="CHEBI:597326"/>
    </ligand>
</feature>
<dbReference type="Gene3D" id="3.90.1150.10">
    <property type="entry name" value="Aspartate Aminotransferase, domain 1"/>
    <property type="match status" value="1"/>
</dbReference>
<evidence type="ECO:0000313" key="7">
    <source>
        <dbReference type="Proteomes" id="UP000314986"/>
    </source>
</evidence>
<comment type="function">
    <text evidence="4">Catalyzes the cleavage of L-kynurenine (L-Kyn) and L-3-hydroxykynurenine (L-3OHKyn) into anthranilic acid (AA) and 3-hydroxyanthranilic acid (3-OHAA), respectively.</text>
</comment>
<dbReference type="UniPathway" id="UPA00334">
    <property type="reaction ID" value="UER00455"/>
</dbReference>
<dbReference type="InterPro" id="IPR010111">
    <property type="entry name" value="Kynureninase"/>
</dbReference>
<feature type="binding site" evidence="4">
    <location>
        <position position="333"/>
    </location>
    <ligand>
        <name>pyridoxal 5'-phosphate</name>
        <dbReference type="ChEBI" id="CHEBI:597326"/>
    </ligand>
</feature>
<comment type="catalytic activity">
    <reaction evidence="4">
        <text>L-kynurenine + H2O = anthranilate + L-alanine + H(+)</text>
        <dbReference type="Rhea" id="RHEA:16813"/>
        <dbReference type="ChEBI" id="CHEBI:15377"/>
        <dbReference type="ChEBI" id="CHEBI:15378"/>
        <dbReference type="ChEBI" id="CHEBI:16567"/>
        <dbReference type="ChEBI" id="CHEBI:57959"/>
        <dbReference type="ChEBI" id="CHEBI:57972"/>
        <dbReference type="EC" id="3.7.1.3"/>
    </reaction>
</comment>
<dbReference type="FunFam" id="3.40.640.10:FF:000031">
    <property type="entry name" value="Kynureninase"/>
    <property type="match status" value="1"/>
</dbReference>
<comment type="catalytic activity">
    <reaction evidence="4">
        <text>3-hydroxy-L-kynurenine + H2O = 3-hydroxyanthranilate + L-alanine + H(+)</text>
        <dbReference type="Rhea" id="RHEA:25143"/>
        <dbReference type="ChEBI" id="CHEBI:15377"/>
        <dbReference type="ChEBI" id="CHEBI:15378"/>
        <dbReference type="ChEBI" id="CHEBI:36559"/>
        <dbReference type="ChEBI" id="CHEBI:57972"/>
        <dbReference type="ChEBI" id="CHEBI:58125"/>
    </reaction>
</comment>
<feature type="domain" description="Aminotransferase class V" evidence="5">
    <location>
        <begin position="197"/>
        <end position="373"/>
    </location>
</feature>
<reference evidence="7" key="3">
    <citation type="journal article" date="2014" name="Nature">
        <title>Elephant shark genome provides unique insights into gnathostome evolution.</title>
        <authorList>
            <consortium name="International Elephant Shark Genome Sequencing Consortium"/>
            <person name="Venkatesh B."/>
            <person name="Lee A.P."/>
            <person name="Ravi V."/>
            <person name="Maurya A.K."/>
            <person name="Lian M.M."/>
            <person name="Swann J.B."/>
            <person name="Ohta Y."/>
            <person name="Flajnik M.F."/>
            <person name="Sutoh Y."/>
            <person name="Kasahara M."/>
            <person name="Hoon S."/>
            <person name="Gangu V."/>
            <person name="Roy S.W."/>
            <person name="Irimia M."/>
            <person name="Korzh V."/>
            <person name="Kondrychyn I."/>
            <person name="Lim Z.W."/>
            <person name="Tay B.H."/>
            <person name="Tohari S."/>
            <person name="Kong K.W."/>
            <person name="Ho S."/>
            <person name="Lorente-Galdos B."/>
            <person name="Quilez J."/>
            <person name="Marques-Bonet T."/>
            <person name="Raney B.J."/>
            <person name="Ingham P.W."/>
            <person name="Tay A."/>
            <person name="Hillier L.W."/>
            <person name="Minx P."/>
            <person name="Boehm T."/>
            <person name="Wilson R.K."/>
            <person name="Brenner S."/>
            <person name="Warren W.C."/>
        </authorList>
    </citation>
    <scope>NUCLEOTIDE SEQUENCE [LARGE SCALE GENOMIC DNA]</scope>
</reference>
<dbReference type="InterPro" id="IPR015421">
    <property type="entry name" value="PyrdxlP-dep_Trfase_major"/>
</dbReference>
<gene>
    <name evidence="4" type="primary">KYNU</name>
    <name evidence="6" type="synonym">kynu</name>
</gene>
<proteinExistence type="inferred from homology"/>
<keyword evidence="3 4" id="KW-0663">Pyridoxal phosphate</keyword>
<keyword evidence="1 4" id="KW-0662">Pyridine nucleotide biosynthesis</keyword>
<dbReference type="PANTHER" id="PTHR14084:SF0">
    <property type="entry name" value="KYNURENINASE"/>
    <property type="match status" value="1"/>
</dbReference>
<dbReference type="Pfam" id="PF00266">
    <property type="entry name" value="Aminotran_5"/>
    <property type="match status" value="1"/>
</dbReference>
<dbReference type="GO" id="GO:0034354">
    <property type="term" value="P:'de novo' NAD+ biosynthetic process from L-tryptophan"/>
    <property type="evidence" value="ECO:0007669"/>
    <property type="project" value="UniProtKB-UniRule"/>
</dbReference>
<dbReference type="EC" id="3.7.1.3" evidence="4"/>
<evidence type="ECO:0000256" key="3">
    <source>
        <dbReference type="ARBA" id="ARBA00022898"/>
    </source>
</evidence>
<name>A0A4W3I7G1_CALMI</name>
<evidence type="ECO:0000256" key="2">
    <source>
        <dbReference type="ARBA" id="ARBA00022801"/>
    </source>
</evidence>
<feature type="binding site" evidence="4">
    <location>
        <position position="137"/>
    </location>
    <ligand>
        <name>pyridoxal 5'-phosphate</name>
        <dbReference type="ChEBI" id="CHEBI:597326"/>
    </ligand>
</feature>
<dbReference type="Proteomes" id="UP000314986">
    <property type="component" value="Unassembled WGS sequence"/>
</dbReference>
<comment type="similarity">
    <text evidence="4">Belongs to the kynureninase family.</text>
</comment>
<evidence type="ECO:0000259" key="5">
    <source>
        <dbReference type="Pfam" id="PF00266"/>
    </source>
</evidence>
<feature type="modified residue" description="N6-(pyridoxal phosphate)lysine" evidence="4">
    <location>
        <position position="276"/>
    </location>
</feature>
<evidence type="ECO:0000256" key="4">
    <source>
        <dbReference type="HAMAP-Rule" id="MF_03017"/>
    </source>
</evidence>
<evidence type="ECO:0000313" key="6">
    <source>
        <dbReference type="Ensembl" id="ENSCMIP00000023401.1"/>
    </source>
</evidence>
<reference evidence="6" key="4">
    <citation type="submission" date="2025-08" db="UniProtKB">
        <authorList>
            <consortium name="Ensembl"/>
        </authorList>
    </citation>
    <scope>IDENTIFICATION</scope>
</reference>
<keyword evidence="2 4" id="KW-0378">Hydrolase</keyword>
<sequence>MDGIAVNSPSQNLEDIATTLGCRIVDEKLAFYLDQQDKLQHLKDEFHIPKVKDLPFVDLTLVKPEDNCIYLCGHSLGLQHKKAKVYLDEELEKWAKIGVHGHFMGSRPWATGDECIVDLMAKVVGAKTEETALMNGLSVNLHLLLLSFYKPTLNRHKILLEAKAFPSDQYAVESQIRLNGLDPQESMLLLSPREGEETLRMEDILSTIEKEGNSIAVIMFSGVQYYTGQLFDMASITKSGHAKGCFVGFDLAHAVGNVEIYLHDWGVDFACWCTYKYLNSGAGGLGGAFIHEKHAHNIKPTLTGWWSHKMETRFQMDNVLNLSPGVNGFRISNPPILLVCPLQATLEVFNQTDKKSLRRKSVLLTGYLEYLIKHYFSKDPDNPQKPYLNIITPSNVEERGCQLSLAFSVPIKFVFKELEKRGVVLGEASSVHPQLQLPCLPRLCGIKHFEKCSQNDTRLNVYNLILKICFLRLVVTMIYHIPATKVSFTGIYCNFSILIFVVLLHRVQTVNVNGIEFRIFAKIVKVLILAG</sequence>
<dbReference type="STRING" id="7868.ENSCMIP00000023401"/>
<reference evidence="7" key="1">
    <citation type="journal article" date="2006" name="Science">
        <title>Ancient noncoding elements conserved in the human genome.</title>
        <authorList>
            <person name="Venkatesh B."/>
            <person name="Kirkness E.F."/>
            <person name="Loh Y.H."/>
            <person name="Halpern A.L."/>
            <person name="Lee A.P."/>
            <person name="Johnson J."/>
            <person name="Dandona N."/>
            <person name="Viswanathan L.D."/>
            <person name="Tay A."/>
            <person name="Venter J.C."/>
            <person name="Strausberg R.L."/>
            <person name="Brenner S."/>
        </authorList>
    </citation>
    <scope>NUCLEOTIDE SEQUENCE [LARGE SCALE GENOMIC DNA]</scope>
</reference>
<comment type="caution">
    <text evidence="4">Lacks conserved residue(s) required for the propagation of feature annotation.</text>
</comment>
<comment type="cofactor">
    <cofactor evidence="4">
        <name>pyridoxal 5'-phosphate</name>
        <dbReference type="ChEBI" id="CHEBI:597326"/>
    </cofactor>
</comment>
<dbReference type="RefSeq" id="XP_007894552.1">
    <property type="nucleotide sequence ID" value="XM_007896361.2"/>
</dbReference>
<dbReference type="InterPro" id="IPR015424">
    <property type="entry name" value="PyrdxlP-dep_Trfase"/>
</dbReference>
<dbReference type="GO" id="GO:0043420">
    <property type="term" value="P:anthranilate metabolic process"/>
    <property type="evidence" value="ECO:0007669"/>
    <property type="project" value="UniProtKB-UniRule"/>
</dbReference>
<reference evidence="6" key="5">
    <citation type="submission" date="2025-09" db="UniProtKB">
        <authorList>
            <consortium name="Ensembl"/>
        </authorList>
    </citation>
    <scope>IDENTIFICATION</scope>
</reference>
<dbReference type="InterPro" id="IPR015422">
    <property type="entry name" value="PyrdxlP-dep_Trfase_small"/>
</dbReference>
<feature type="binding site" evidence="4">
    <location>
        <begin position="165"/>
        <end position="168"/>
    </location>
    <ligand>
        <name>pyridoxal 5'-phosphate</name>
        <dbReference type="ChEBI" id="CHEBI:597326"/>
    </ligand>
</feature>
<dbReference type="GeneID" id="103180475"/>
<dbReference type="Gene3D" id="3.40.640.10">
    <property type="entry name" value="Type I PLP-dependent aspartate aminotransferase-like (Major domain)"/>
    <property type="match status" value="1"/>
</dbReference>
<dbReference type="InterPro" id="IPR000192">
    <property type="entry name" value="Aminotrans_V_dom"/>
</dbReference>
<dbReference type="HAMAP" id="MF_01970">
    <property type="entry name" value="Kynureninase"/>
    <property type="match status" value="1"/>
</dbReference>
<comment type="pathway">
    <text evidence="4">Amino-acid degradation; L-kynurenine degradation; L-alanine and anthranilate from L-kynurenine: step 1/1.</text>
</comment>
<comment type="pathway">
    <text evidence="4">Cofactor biosynthesis; NAD(+) biosynthesis; quinolinate from L-kynurenine: step 2/3.</text>
</comment>
<dbReference type="KEGG" id="cmk:103180475"/>
<dbReference type="GO" id="GO:0019441">
    <property type="term" value="P:L-tryptophan catabolic process to kynurenine"/>
    <property type="evidence" value="ECO:0007669"/>
    <property type="project" value="TreeGrafter"/>
</dbReference>
<feature type="binding site" evidence="4">
    <location>
        <position position="138"/>
    </location>
    <ligand>
        <name>pyridoxal 5'-phosphate</name>
        <dbReference type="ChEBI" id="CHEBI:597326"/>
    </ligand>
</feature>
<dbReference type="NCBIfam" id="TIGR01814">
    <property type="entry name" value="kynureninase"/>
    <property type="match status" value="1"/>
</dbReference>
<dbReference type="AlphaFoldDB" id="A0A4W3I7G1"/>
<dbReference type="GO" id="GO:0097053">
    <property type="term" value="P:L-kynurenine catabolic process"/>
    <property type="evidence" value="ECO:0007669"/>
    <property type="project" value="UniProtKB-UniRule"/>
</dbReference>
<feature type="binding site" evidence="4">
    <location>
        <position position="305"/>
    </location>
    <ligand>
        <name>pyridoxal 5'-phosphate</name>
        <dbReference type="ChEBI" id="CHEBI:597326"/>
    </ligand>
</feature>
<comment type="subunit">
    <text evidence="4">Homodimer.</text>
</comment>
<dbReference type="CTD" id="8942"/>
<dbReference type="SUPFAM" id="SSF53383">
    <property type="entry name" value="PLP-dependent transferases"/>
    <property type="match status" value="1"/>
</dbReference>
<dbReference type="InParanoid" id="A0A4W3I7G1"/>
<accession>A0A4W3I7G1</accession>
<organism evidence="6 7">
    <name type="scientific">Callorhinchus milii</name>
    <name type="common">Ghost shark</name>
    <dbReference type="NCBI Taxonomy" id="7868"/>
    <lineage>
        <taxon>Eukaryota</taxon>
        <taxon>Metazoa</taxon>
        <taxon>Chordata</taxon>
        <taxon>Craniata</taxon>
        <taxon>Vertebrata</taxon>
        <taxon>Chondrichthyes</taxon>
        <taxon>Holocephali</taxon>
        <taxon>Chimaeriformes</taxon>
        <taxon>Callorhinchidae</taxon>
        <taxon>Callorhinchus</taxon>
    </lineage>
</organism>